<evidence type="ECO:0000313" key="3">
    <source>
        <dbReference type="Proteomes" id="UP000242815"/>
    </source>
</evidence>
<dbReference type="STRING" id="1002526.SAMN05216578_102248"/>
<dbReference type="EMBL" id="FOYD01000002">
    <property type="protein sequence ID" value="SFQ70098.1"/>
    <property type="molecule type" value="Genomic_DNA"/>
</dbReference>
<protein>
    <submittedName>
        <fullName evidence="2">Uncharacterized protein</fullName>
    </submittedName>
</protein>
<evidence type="ECO:0000256" key="1">
    <source>
        <dbReference type="SAM" id="MobiDB-lite"/>
    </source>
</evidence>
<gene>
    <name evidence="2" type="ORF">SAMN05216578_102248</name>
</gene>
<evidence type="ECO:0000313" key="2">
    <source>
        <dbReference type="EMBL" id="SFQ70098.1"/>
    </source>
</evidence>
<feature type="region of interest" description="Disordered" evidence="1">
    <location>
        <begin position="1"/>
        <end position="65"/>
    </location>
</feature>
<dbReference type="Proteomes" id="UP000242815">
    <property type="component" value="Unassembled WGS sequence"/>
</dbReference>
<sequence length="115" mass="12748">MSTQQNRQIRELVDGLSQRPDRPMPTLRPEEPRGGIPSRRGYVERAYQPGSGGSGGGGIASPLTEQERVYADEPIYVEAMDGSGYFRVRPIVQMTMTDAENREIVFDFADRAGSL</sequence>
<proteinExistence type="predicted"/>
<feature type="compositionally biased region" description="Gly residues" evidence="1">
    <location>
        <begin position="50"/>
        <end position="59"/>
    </location>
</feature>
<dbReference type="RefSeq" id="WP_090537345.1">
    <property type="nucleotide sequence ID" value="NZ_FOYD01000002.1"/>
</dbReference>
<name>A0A1I6AN01_9GAMM</name>
<accession>A0A1I6AN01</accession>
<reference evidence="2 3" key="1">
    <citation type="submission" date="2016-10" db="EMBL/GenBank/DDBJ databases">
        <authorList>
            <person name="de Groot N.N."/>
        </authorList>
    </citation>
    <scope>NUCLEOTIDE SEQUENCE [LARGE SCALE GENOMIC DNA]</scope>
    <source>
        <strain evidence="2 3">JCM 18415</strain>
    </source>
</reference>
<dbReference type="AlphaFoldDB" id="A0A1I6AN01"/>
<organism evidence="2 3">
    <name type="scientific">Halopseudomonas formosensis</name>
    <dbReference type="NCBI Taxonomy" id="1002526"/>
    <lineage>
        <taxon>Bacteria</taxon>
        <taxon>Pseudomonadati</taxon>
        <taxon>Pseudomonadota</taxon>
        <taxon>Gammaproteobacteria</taxon>
        <taxon>Pseudomonadales</taxon>
        <taxon>Pseudomonadaceae</taxon>
        <taxon>Halopseudomonas</taxon>
    </lineage>
</organism>
<dbReference type="OrthoDB" id="7033398at2"/>